<feature type="domain" description="4Fe-4S ferredoxin-type" evidence="8">
    <location>
        <begin position="290"/>
        <end position="315"/>
    </location>
</feature>
<dbReference type="RefSeq" id="WP_011365994.1">
    <property type="nucleotide sequence ID" value="NC_007517.1"/>
</dbReference>
<evidence type="ECO:0000313" key="10">
    <source>
        <dbReference type="Proteomes" id="UP000007073"/>
    </source>
</evidence>
<evidence type="ECO:0000256" key="4">
    <source>
        <dbReference type="ARBA" id="ARBA00022737"/>
    </source>
</evidence>
<feature type="domain" description="4Fe-4S ferredoxin-type" evidence="8">
    <location>
        <begin position="319"/>
        <end position="348"/>
    </location>
</feature>
<keyword evidence="7" id="KW-0411">Iron-sulfur</keyword>
<keyword evidence="5" id="KW-0249">Electron transport</keyword>
<evidence type="ECO:0000256" key="6">
    <source>
        <dbReference type="ARBA" id="ARBA00023004"/>
    </source>
</evidence>
<protein>
    <submittedName>
        <fullName evidence="9">Iron-sulfur cluster-binding oxidoreductase</fullName>
    </submittedName>
</protein>
<organism evidence="9 10">
    <name type="scientific">Geobacter metallireducens (strain ATCC 53774 / DSM 7210 / GS-15)</name>
    <dbReference type="NCBI Taxonomy" id="269799"/>
    <lineage>
        <taxon>Bacteria</taxon>
        <taxon>Pseudomonadati</taxon>
        <taxon>Thermodesulfobacteriota</taxon>
        <taxon>Desulfuromonadia</taxon>
        <taxon>Geobacterales</taxon>
        <taxon>Geobacteraceae</taxon>
        <taxon>Geobacter</taxon>
    </lineage>
</organism>
<dbReference type="SUPFAM" id="SSF48371">
    <property type="entry name" value="ARM repeat"/>
    <property type="match status" value="1"/>
</dbReference>
<name>Q39TF8_GEOMG</name>
<dbReference type="eggNOG" id="COG1149">
    <property type="taxonomic scope" value="Bacteria"/>
</dbReference>
<keyword evidence="6" id="KW-0408">Iron</keyword>
<keyword evidence="1" id="KW-0813">Transport</keyword>
<keyword evidence="2" id="KW-0004">4Fe-4S</keyword>
<dbReference type="Pfam" id="PF14697">
    <property type="entry name" value="Fer4_21"/>
    <property type="match status" value="1"/>
</dbReference>
<accession>Q39TF8</accession>
<dbReference type="InterPro" id="IPR050572">
    <property type="entry name" value="Fe-S_Ferredoxin"/>
</dbReference>
<evidence type="ECO:0000256" key="1">
    <source>
        <dbReference type="ARBA" id="ARBA00022448"/>
    </source>
</evidence>
<dbReference type="InterPro" id="IPR017896">
    <property type="entry name" value="4Fe4S_Fe-S-bd"/>
</dbReference>
<sequence length="371" mass="40820">MGGELILSAVDDGSESLDDVYVKLRKHLDTFVLSAPEAESILGILRIRFTPEEAGAALILSQQHVEITKLAQRGNLDVNVLRPVLERMADKALVYKKNITQDGVAKELYCLLPTAVGLWETSFATGERNPRTEQLARLWQEYYKSGWGKSMLGGAPFTRVIPVGKSIDTSQEIFPYEKAAELIKRYDFAVVIHCPCRKSAELSGSSCGKVTEVCFHFGDLARFMSERGYGREVDQTEVLEILDQTEKAGLVHVVGNAKEMGVSMCSCCPCCCTQLQAIAHKPHAMAKSRFIAGVEQARCIACGLCAKRCPVRGVTSIMGPLHISEEKCIGCGLCVTTCPTQAISLKERQTYQEPFDTGRQLFAAWSQKDKA</sequence>
<evidence type="ECO:0000256" key="2">
    <source>
        <dbReference type="ARBA" id="ARBA00022485"/>
    </source>
</evidence>
<reference evidence="9 10" key="2">
    <citation type="journal article" date="2009" name="BMC Microbiol.">
        <title>The genome sequence of Geobacter metallireducens: features of metabolism, physiology and regulation common and dissimilar to Geobacter sulfurreducens.</title>
        <authorList>
            <person name="Aklujkar M."/>
            <person name="Krushkal J."/>
            <person name="DiBartolo G."/>
            <person name="Lapidus A."/>
            <person name="Land M.L."/>
            <person name="Lovley D.R."/>
        </authorList>
    </citation>
    <scope>NUCLEOTIDE SEQUENCE [LARGE SCALE GENOMIC DNA]</scope>
    <source>
        <strain evidence="10">ATCC 53774 / DSM 7210 / GS-15</strain>
    </source>
</reference>
<dbReference type="STRING" id="269799.Gmet_2239"/>
<evidence type="ECO:0000256" key="7">
    <source>
        <dbReference type="ARBA" id="ARBA00023014"/>
    </source>
</evidence>
<dbReference type="PROSITE" id="PS00198">
    <property type="entry name" value="4FE4S_FER_1"/>
    <property type="match status" value="1"/>
</dbReference>
<evidence type="ECO:0000256" key="5">
    <source>
        <dbReference type="ARBA" id="ARBA00022982"/>
    </source>
</evidence>
<dbReference type="InterPro" id="IPR017900">
    <property type="entry name" value="4Fe4S_Fe_S_CS"/>
</dbReference>
<dbReference type="PROSITE" id="PS51379">
    <property type="entry name" value="4FE4S_FER_2"/>
    <property type="match status" value="2"/>
</dbReference>
<dbReference type="Proteomes" id="UP000007073">
    <property type="component" value="Chromosome"/>
</dbReference>
<dbReference type="EMBL" id="CP000148">
    <property type="protein sequence ID" value="ABB32466.1"/>
    <property type="molecule type" value="Genomic_DNA"/>
</dbReference>
<reference evidence="9 10" key="1">
    <citation type="submission" date="2005-10" db="EMBL/GenBank/DDBJ databases">
        <title>Complete sequence of Geobacter metallireducens GS-15.</title>
        <authorList>
            <consortium name="US DOE Joint Genome Institute"/>
            <person name="Copeland A."/>
            <person name="Lucas S."/>
            <person name="Lapidus A."/>
            <person name="Barry K."/>
            <person name="Detter J.C."/>
            <person name="Glavina T."/>
            <person name="Hammon N."/>
            <person name="Israni S."/>
            <person name="Pitluck S."/>
            <person name="Di Bartolo G."/>
            <person name="Chain P."/>
            <person name="Schmutz J."/>
            <person name="Larimer F."/>
            <person name="Land M."/>
            <person name="Kyrpides N."/>
            <person name="Ivanova N."/>
            <person name="Richardson P."/>
        </authorList>
    </citation>
    <scope>NUCLEOTIDE SEQUENCE [LARGE SCALE GENOMIC DNA]</scope>
    <source>
        <strain evidence="10">ATCC 53774 / DSM 7210 / GS-15</strain>
    </source>
</reference>
<keyword evidence="3" id="KW-0479">Metal-binding</keyword>
<dbReference type="InterPro" id="IPR016024">
    <property type="entry name" value="ARM-type_fold"/>
</dbReference>
<keyword evidence="4" id="KW-0677">Repeat</keyword>
<gene>
    <name evidence="9" type="ordered locus">Gmet_2239</name>
</gene>
<evidence type="ECO:0000313" key="9">
    <source>
        <dbReference type="EMBL" id="ABB32466.1"/>
    </source>
</evidence>
<dbReference type="PANTHER" id="PTHR43687">
    <property type="entry name" value="ADENYLYLSULFATE REDUCTASE, BETA SUBUNIT"/>
    <property type="match status" value="1"/>
</dbReference>
<dbReference type="Gene3D" id="3.30.70.20">
    <property type="match status" value="1"/>
</dbReference>
<dbReference type="KEGG" id="gme:Gmet_2239"/>
<dbReference type="SUPFAM" id="SSF54862">
    <property type="entry name" value="4Fe-4S ferredoxins"/>
    <property type="match status" value="1"/>
</dbReference>
<evidence type="ECO:0000256" key="3">
    <source>
        <dbReference type="ARBA" id="ARBA00022723"/>
    </source>
</evidence>
<dbReference type="GO" id="GO:0051539">
    <property type="term" value="F:4 iron, 4 sulfur cluster binding"/>
    <property type="evidence" value="ECO:0007669"/>
    <property type="project" value="UniProtKB-KW"/>
</dbReference>
<proteinExistence type="predicted"/>
<evidence type="ECO:0000259" key="8">
    <source>
        <dbReference type="PROSITE" id="PS51379"/>
    </source>
</evidence>
<dbReference type="AlphaFoldDB" id="Q39TF8"/>
<dbReference type="GO" id="GO:0046872">
    <property type="term" value="F:metal ion binding"/>
    <property type="evidence" value="ECO:0007669"/>
    <property type="project" value="UniProtKB-KW"/>
</dbReference>
<dbReference type="HOGENOM" id="CLU_043380_1_0_7"/>
<keyword evidence="10" id="KW-1185">Reference proteome</keyword>
<dbReference type="PANTHER" id="PTHR43687:SF6">
    <property type="entry name" value="L-ASPARTATE SEMIALDEHYDE SULFURTRANSFERASE IRON-SULFUR SUBUNIT"/>
    <property type="match status" value="1"/>
</dbReference>